<dbReference type="GO" id="GO:0016491">
    <property type="term" value="F:oxidoreductase activity"/>
    <property type="evidence" value="ECO:0007669"/>
    <property type="project" value="UniProtKB-KW"/>
</dbReference>
<reference evidence="5 6" key="1">
    <citation type="submission" date="2019-07" db="EMBL/GenBank/DDBJ databases">
        <title>Cryptosporangium phraense sp. nov., isolated from plant litter.</title>
        <authorList>
            <person name="Suriyachadkun C."/>
        </authorList>
    </citation>
    <scope>NUCLEOTIDE SEQUENCE [LARGE SCALE GENOMIC DNA]</scope>
    <source>
        <strain evidence="5 6">A-T 5661</strain>
    </source>
</reference>
<accession>A0A545AGC1</accession>
<dbReference type="PANTHER" id="PTHR24321">
    <property type="entry name" value="DEHYDROGENASES, SHORT CHAIN"/>
    <property type="match status" value="1"/>
</dbReference>
<keyword evidence="6" id="KW-1185">Reference proteome</keyword>
<dbReference type="PRINTS" id="PR00081">
    <property type="entry name" value="GDHRDH"/>
</dbReference>
<organism evidence="5 6">
    <name type="scientific">Cryptosporangium phraense</name>
    <dbReference type="NCBI Taxonomy" id="2593070"/>
    <lineage>
        <taxon>Bacteria</taxon>
        <taxon>Bacillati</taxon>
        <taxon>Actinomycetota</taxon>
        <taxon>Actinomycetes</taxon>
        <taxon>Cryptosporangiales</taxon>
        <taxon>Cryptosporangiaceae</taxon>
        <taxon>Cryptosporangium</taxon>
    </lineage>
</organism>
<dbReference type="AlphaFoldDB" id="A0A545AGC1"/>
<dbReference type="InterPro" id="IPR036291">
    <property type="entry name" value="NAD(P)-bd_dom_sf"/>
</dbReference>
<dbReference type="PRINTS" id="PR00080">
    <property type="entry name" value="SDRFAMILY"/>
</dbReference>
<dbReference type="NCBIfam" id="NF009467">
    <property type="entry name" value="PRK12826.1-3"/>
    <property type="match status" value="1"/>
</dbReference>
<name>A0A545AGC1_9ACTN</name>
<dbReference type="FunFam" id="3.40.50.720:FF:000084">
    <property type="entry name" value="Short-chain dehydrogenase reductase"/>
    <property type="match status" value="1"/>
</dbReference>
<dbReference type="SUPFAM" id="SSF51735">
    <property type="entry name" value="NAD(P)-binding Rossmann-fold domains"/>
    <property type="match status" value="1"/>
</dbReference>
<dbReference type="InterPro" id="IPR023985">
    <property type="entry name" value="SDR_subfam_1"/>
</dbReference>
<keyword evidence="2" id="KW-0560">Oxidoreductase</keyword>
<evidence type="ECO:0000256" key="2">
    <source>
        <dbReference type="ARBA" id="ARBA00023002"/>
    </source>
</evidence>
<proteinExistence type="inferred from homology"/>
<dbReference type="EMBL" id="VIRS01000042">
    <property type="protein sequence ID" value="TQS40351.1"/>
    <property type="molecule type" value="Genomic_DNA"/>
</dbReference>
<comment type="caution">
    <text evidence="5">The sequence shown here is derived from an EMBL/GenBank/DDBJ whole genome shotgun (WGS) entry which is preliminary data.</text>
</comment>
<evidence type="ECO:0000313" key="6">
    <source>
        <dbReference type="Proteomes" id="UP000317982"/>
    </source>
</evidence>
<dbReference type="RefSeq" id="WP_142709195.1">
    <property type="nucleotide sequence ID" value="NZ_VIRS01000042.1"/>
</dbReference>
<protein>
    <submittedName>
        <fullName evidence="5">NAD(P)-dependent oxidoreductase</fullName>
    </submittedName>
</protein>
<dbReference type="Proteomes" id="UP000317982">
    <property type="component" value="Unassembled WGS sequence"/>
</dbReference>
<dbReference type="InterPro" id="IPR020904">
    <property type="entry name" value="Sc_DH/Rdtase_CS"/>
</dbReference>
<dbReference type="CDD" id="cd05233">
    <property type="entry name" value="SDR_c"/>
    <property type="match status" value="1"/>
</dbReference>
<dbReference type="PANTHER" id="PTHR24321:SF8">
    <property type="entry name" value="ESTRADIOL 17-BETA-DEHYDROGENASE 8-RELATED"/>
    <property type="match status" value="1"/>
</dbReference>
<dbReference type="NCBIfam" id="TIGR03971">
    <property type="entry name" value="SDR_subfam_1"/>
    <property type="match status" value="1"/>
</dbReference>
<dbReference type="Gene3D" id="3.40.50.720">
    <property type="entry name" value="NAD(P)-binding Rossmann-like Domain"/>
    <property type="match status" value="1"/>
</dbReference>
<evidence type="ECO:0000313" key="5">
    <source>
        <dbReference type="EMBL" id="TQS40351.1"/>
    </source>
</evidence>
<evidence type="ECO:0000256" key="3">
    <source>
        <dbReference type="ARBA" id="ARBA00023027"/>
    </source>
</evidence>
<evidence type="ECO:0000256" key="1">
    <source>
        <dbReference type="ARBA" id="ARBA00006484"/>
    </source>
</evidence>
<keyword evidence="3" id="KW-0520">NAD</keyword>
<dbReference type="PROSITE" id="PS00061">
    <property type="entry name" value="ADH_SHORT"/>
    <property type="match status" value="1"/>
</dbReference>
<gene>
    <name evidence="5" type="ORF">FL583_35045</name>
</gene>
<dbReference type="Pfam" id="PF00106">
    <property type="entry name" value="adh_short"/>
    <property type="match status" value="1"/>
</dbReference>
<dbReference type="OrthoDB" id="5173603at2"/>
<comment type="similarity">
    <text evidence="1 4">Belongs to the short-chain dehydrogenases/reductases (SDR) family.</text>
</comment>
<dbReference type="InterPro" id="IPR002347">
    <property type="entry name" value="SDR_fam"/>
</dbReference>
<sequence>MAGRFEGKVLFVTGAARGQGRNHAIRFAQEGADVIAVDIAHDIETVGYPGATKADLDETVRAVEAQDRRIVASTVDIRDRAALIAAVDEGVAQLGRVDVVSSNAGIATFAPAAEMTEEMWRTMIDINLTGQFFTAQAAIPHLVRQGDGGSIAFTSSTAGLKGMSNLAHYSAAKHGLIGLARSLANELAPHKIRVNTIHPTNVDTMMIQNSATKALFGGPDISREEFGEAAVGMNMLPVPWVDVDDISEALMYLASDAGRFLTGVALPVDAGMSQK</sequence>
<evidence type="ECO:0000256" key="4">
    <source>
        <dbReference type="RuleBase" id="RU000363"/>
    </source>
</evidence>
<dbReference type="InParanoid" id="A0A545AGC1"/>